<dbReference type="Pfam" id="PF20150">
    <property type="entry name" value="2EXR"/>
    <property type="match status" value="1"/>
</dbReference>
<proteinExistence type="predicted"/>
<dbReference type="EMBL" id="JAFIMR010000050">
    <property type="protein sequence ID" value="KAI1855771.1"/>
    <property type="molecule type" value="Genomic_DNA"/>
</dbReference>
<evidence type="ECO:0000313" key="2">
    <source>
        <dbReference type="EMBL" id="KAI1855771.1"/>
    </source>
</evidence>
<sequence>MTSTVFAVFPGLPPELRQKIWRDSLPERRPTLYAYKGGCWRPRQLTESDRDYDPQDPEPQLRFDFYHDLLDAVEIKTCLVHVNHEACQVTLAWAREQGMQVRRHQEGSPPWLAQPANPKLDVLYVDHDRWDEFSTEAYDRIYKPGRYEKMVDVDQRLRYIAVPESFLAEEDAIALACNFFGSCLSTLYIIRGPMPDFRATSENGQLHSHWEIEPDQGAWYWDWDRGAFEVVDSQFLTKTHQDIKKACQESVQSLIGKRVYHLTVRSAVVVRIS</sequence>
<feature type="domain" description="2EXR" evidence="1">
    <location>
        <begin position="6"/>
        <end position="103"/>
    </location>
</feature>
<dbReference type="Proteomes" id="UP000829685">
    <property type="component" value="Unassembled WGS sequence"/>
</dbReference>
<dbReference type="InterPro" id="IPR045518">
    <property type="entry name" value="2EXR"/>
</dbReference>
<evidence type="ECO:0000259" key="1">
    <source>
        <dbReference type="Pfam" id="PF20150"/>
    </source>
</evidence>
<accession>A0A9P9WAY3</accession>
<organism evidence="2 3">
    <name type="scientific">Neoarthrinium moseri</name>
    <dbReference type="NCBI Taxonomy" id="1658444"/>
    <lineage>
        <taxon>Eukaryota</taxon>
        <taxon>Fungi</taxon>
        <taxon>Dikarya</taxon>
        <taxon>Ascomycota</taxon>
        <taxon>Pezizomycotina</taxon>
        <taxon>Sordariomycetes</taxon>
        <taxon>Xylariomycetidae</taxon>
        <taxon>Amphisphaeriales</taxon>
        <taxon>Apiosporaceae</taxon>
        <taxon>Neoarthrinium</taxon>
    </lineage>
</organism>
<evidence type="ECO:0000313" key="3">
    <source>
        <dbReference type="Proteomes" id="UP000829685"/>
    </source>
</evidence>
<dbReference type="OrthoDB" id="3546385at2759"/>
<name>A0A9P9WAY3_9PEZI</name>
<comment type="caution">
    <text evidence="2">The sequence shown here is derived from an EMBL/GenBank/DDBJ whole genome shotgun (WGS) entry which is preliminary data.</text>
</comment>
<reference evidence="2" key="1">
    <citation type="submission" date="2021-03" db="EMBL/GenBank/DDBJ databases">
        <title>Revisited historic fungal species revealed as producer of novel bioactive compounds through whole genome sequencing and comparative genomics.</title>
        <authorList>
            <person name="Vignolle G.A."/>
            <person name="Hochenegger N."/>
            <person name="Mach R.L."/>
            <person name="Mach-Aigner A.R."/>
            <person name="Javad Rahimi M."/>
            <person name="Salim K.A."/>
            <person name="Chan C.M."/>
            <person name="Lim L.B.L."/>
            <person name="Cai F."/>
            <person name="Druzhinina I.S."/>
            <person name="U'Ren J.M."/>
            <person name="Derntl C."/>
        </authorList>
    </citation>
    <scope>NUCLEOTIDE SEQUENCE</scope>
    <source>
        <strain evidence="2">TUCIM 5799</strain>
    </source>
</reference>
<gene>
    <name evidence="2" type="ORF">JX265_012216</name>
</gene>
<dbReference type="AlphaFoldDB" id="A0A9P9WAY3"/>
<protein>
    <recommendedName>
        <fullName evidence="1">2EXR domain-containing protein</fullName>
    </recommendedName>
</protein>
<keyword evidence="3" id="KW-1185">Reference proteome</keyword>